<sequence length="545" mass="59607">MNTRDTRHAPDRPRQDSASYADRSPRGTVAALVRREAAWLLRRPVDLHDDIFDLGAKSLDAVRLAARVSKALGYEVPATELLAARRLDVFTDACLRASDSRLRLPPMTRLPVRTAPATEAQQRQYRVDKQDPDPAPFFIWECFEVTGALDPGLLEQAVQAVVSDHEVLRTGFAPDGDGTVWQTPRPAPAAAHTAVRDLASDDDETLAEAAQQALAQRFDWDGDDFLRLVLLRGPGRTQLLVISDHFVLENTAMNTVLDELTAHYRALTGEGEPPGPAPAIQALDHEAWKRSWAQSTAAERIDTYWREVGDGRPRLSRIVAPPAPGTAPASVILEHRLGPDADANLLAAAGSYGTFPLTVALATAAVAQFRTTGAPLLAPLLPVINRTAETMRLVGRISHCLPVPAEVHDGDSLDDVVRRTRQSLIAGLRHGPLPMAVRAMDEDPRPTGPQSGVRIFFDAVKPPRGIDLGTAVSATPVALPSASDFYWDLLLSLVEKQPGTFFVEARFDASRLDQDTVRSLLDTWAALLRRPYDRWTDTPALEADR</sequence>
<dbReference type="Gene3D" id="3.30.559.10">
    <property type="entry name" value="Chloramphenicol acetyltransferase-like domain"/>
    <property type="match status" value="1"/>
</dbReference>
<dbReference type="SMART" id="SM00823">
    <property type="entry name" value="PKS_PP"/>
    <property type="match status" value="1"/>
</dbReference>
<evidence type="ECO:0000259" key="5">
    <source>
        <dbReference type="PROSITE" id="PS50075"/>
    </source>
</evidence>
<feature type="domain" description="Carrier" evidence="5">
    <location>
        <begin position="23"/>
        <end position="98"/>
    </location>
</feature>
<dbReference type="InterPro" id="IPR009081">
    <property type="entry name" value="PP-bd_ACP"/>
</dbReference>
<keyword evidence="3" id="KW-0597">Phosphoprotein</keyword>
<dbReference type="Pfam" id="PF00550">
    <property type="entry name" value="PP-binding"/>
    <property type="match status" value="1"/>
</dbReference>
<accession>A0A1H6EAB2</accession>
<proteinExistence type="predicted"/>
<evidence type="ECO:0000256" key="4">
    <source>
        <dbReference type="SAM" id="MobiDB-lite"/>
    </source>
</evidence>
<dbReference type="PANTHER" id="PTHR45527:SF1">
    <property type="entry name" value="FATTY ACID SYNTHASE"/>
    <property type="match status" value="1"/>
</dbReference>
<feature type="region of interest" description="Disordered" evidence="4">
    <location>
        <begin position="1"/>
        <end position="25"/>
    </location>
</feature>
<dbReference type="RefSeq" id="WP_103890734.1">
    <property type="nucleotide sequence ID" value="NZ_FNVU01000029.1"/>
</dbReference>
<dbReference type="AlphaFoldDB" id="A0A1H6EAB2"/>
<gene>
    <name evidence="6" type="ORF">SAMN05216223_12978</name>
</gene>
<dbReference type="PROSITE" id="PS50075">
    <property type="entry name" value="CARRIER"/>
    <property type="match status" value="1"/>
</dbReference>
<dbReference type="Proteomes" id="UP000236754">
    <property type="component" value="Unassembled WGS sequence"/>
</dbReference>
<dbReference type="OrthoDB" id="2472181at2"/>
<dbReference type="Gene3D" id="1.10.1200.10">
    <property type="entry name" value="ACP-like"/>
    <property type="match status" value="1"/>
</dbReference>
<dbReference type="InterPro" id="IPR001242">
    <property type="entry name" value="Condensation_dom"/>
</dbReference>
<dbReference type="PANTHER" id="PTHR45527">
    <property type="entry name" value="NONRIBOSOMAL PEPTIDE SYNTHETASE"/>
    <property type="match status" value="1"/>
</dbReference>
<dbReference type="GO" id="GO:0031177">
    <property type="term" value="F:phosphopantetheine binding"/>
    <property type="evidence" value="ECO:0007669"/>
    <property type="project" value="InterPro"/>
</dbReference>
<dbReference type="PROSITE" id="PS00012">
    <property type="entry name" value="PHOSPHOPANTETHEINE"/>
    <property type="match status" value="1"/>
</dbReference>
<evidence type="ECO:0000256" key="2">
    <source>
        <dbReference type="ARBA" id="ARBA00022450"/>
    </source>
</evidence>
<dbReference type="InterPro" id="IPR036736">
    <property type="entry name" value="ACP-like_sf"/>
</dbReference>
<evidence type="ECO:0000313" key="6">
    <source>
        <dbReference type="EMBL" id="SEG94211.1"/>
    </source>
</evidence>
<dbReference type="Gene3D" id="3.30.559.30">
    <property type="entry name" value="Nonribosomal peptide synthetase, condensation domain"/>
    <property type="match status" value="1"/>
</dbReference>
<dbReference type="Pfam" id="PF00668">
    <property type="entry name" value="Condensation"/>
    <property type="match status" value="1"/>
</dbReference>
<dbReference type="GO" id="GO:0047527">
    <property type="term" value="F:2,3-dihydroxybenzoate-serine ligase activity"/>
    <property type="evidence" value="ECO:0007669"/>
    <property type="project" value="TreeGrafter"/>
</dbReference>
<comment type="cofactor">
    <cofactor evidence="1">
        <name>pantetheine 4'-phosphate</name>
        <dbReference type="ChEBI" id="CHEBI:47942"/>
    </cofactor>
</comment>
<evidence type="ECO:0000256" key="3">
    <source>
        <dbReference type="ARBA" id="ARBA00022553"/>
    </source>
</evidence>
<dbReference type="SUPFAM" id="SSF52777">
    <property type="entry name" value="CoA-dependent acyltransferases"/>
    <property type="match status" value="2"/>
</dbReference>
<dbReference type="InterPro" id="IPR020806">
    <property type="entry name" value="PKS_PP-bd"/>
</dbReference>
<reference evidence="6 7" key="1">
    <citation type="submission" date="2016-10" db="EMBL/GenBank/DDBJ databases">
        <authorList>
            <person name="de Groot N.N."/>
        </authorList>
    </citation>
    <scope>NUCLEOTIDE SEQUENCE [LARGE SCALE GENOMIC DNA]</scope>
    <source>
        <strain evidence="6 7">CGMCC 4.2023</strain>
    </source>
</reference>
<dbReference type="GO" id="GO:0009239">
    <property type="term" value="P:enterobactin biosynthetic process"/>
    <property type="evidence" value="ECO:0007669"/>
    <property type="project" value="TreeGrafter"/>
</dbReference>
<protein>
    <submittedName>
        <fullName evidence="6">Peptide synthetase PhsB</fullName>
    </submittedName>
</protein>
<dbReference type="GO" id="GO:0043041">
    <property type="term" value="P:amino acid activation for nonribosomal peptide biosynthetic process"/>
    <property type="evidence" value="ECO:0007669"/>
    <property type="project" value="TreeGrafter"/>
</dbReference>
<name>A0A1H6EAB2_9ACTN</name>
<feature type="compositionally biased region" description="Basic and acidic residues" evidence="4">
    <location>
        <begin position="1"/>
        <end position="15"/>
    </location>
</feature>
<dbReference type="GO" id="GO:0005829">
    <property type="term" value="C:cytosol"/>
    <property type="evidence" value="ECO:0007669"/>
    <property type="project" value="TreeGrafter"/>
</dbReference>
<dbReference type="GO" id="GO:0008610">
    <property type="term" value="P:lipid biosynthetic process"/>
    <property type="evidence" value="ECO:0007669"/>
    <property type="project" value="UniProtKB-ARBA"/>
</dbReference>
<evidence type="ECO:0000256" key="1">
    <source>
        <dbReference type="ARBA" id="ARBA00001957"/>
    </source>
</evidence>
<evidence type="ECO:0000313" key="7">
    <source>
        <dbReference type="Proteomes" id="UP000236754"/>
    </source>
</evidence>
<dbReference type="EMBL" id="FNVU01000029">
    <property type="protein sequence ID" value="SEG94211.1"/>
    <property type="molecule type" value="Genomic_DNA"/>
</dbReference>
<dbReference type="GO" id="GO:0009366">
    <property type="term" value="C:enterobactin synthetase complex"/>
    <property type="evidence" value="ECO:0007669"/>
    <property type="project" value="TreeGrafter"/>
</dbReference>
<organism evidence="6 7">
    <name type="scientific">Actinacidiphila yanglinensis</name>
    <dbReference type="NCBI Taxonomy" id="310779"/>
    <lineage>
        <taxon>Bacteria</taxon>
        <taxon>Bacillati</taxon>
        <taxon>Actinomycetota</taxon>
        <taxon>Actinomycetes</taxon>
        <taxon>Kitasatosporales</taxon>
        <taxon>Streptomycetaceae</taxon>
        <taxon>Actinacidiphila</taxon>
    </lineage>
</organism>
<keyword evidence="2" id="KW-0596">Phosphopantetheine</keyword>
<keyword evidence="7" id="KW-1185">Reference proteome</keyword>
<dbReference type="SUPFAM" id="SSF47336">
    <property type="entry name" value="ACP-like"/>
    <property type="match status" value="1"/>
</dbReference>
<dbReference type="InterPro" id="IPR006162">
    <property type="entry name" value="Ppantetheine_attach_site"/>
</dbReference>
<dbReference type="InterPro" id="IPR023213">
    <property type="entry name" value="CAT-like_dom_sf"/>
</dbReference>